<protein>
    <recommendedName>
        <fullName evidence="5">Cytochrome c domain-containing protein</fullName>
    </recommendedName>
</protein>
<keyword evidence="7" id="KW-1185">Reference proteome</keyword>
<dbReference type="SUPFAM" id="SSF46626">
    <property type="entry name" value="Cytochrome c"/>
    <property type="match status" value="1"/>
</dbReference>
<keyword evidence="2 4" id="KW-0479">Metal-binding</keyword>
<organism evidence="6 7">
    <name type="scientific">Chitinophaga caseinilytica</name>
    <dbReference type="NCBI Taxonomy" id="2267521"/>
    <lineage>
        <taxon>Bacteria</taxon>
        <taxon>Pseudomonadati</taxon>
        <taxon>Bacteroidota</taxon>
        <taxon>Chitinophagia</taxon>
        <taxon>Chitinophagales</taxon>
        <taxon>Chitinophagaceae</taxon>
        <taxon>Chitinophaga</taxon>
    </lineage>
</organism>
<evidence type="ECO:0000256" key="2">
    <source>
        <dbReference type="ARBA" id="ARBA00022723"/>
    </source>
</evidence>
<feature type="domain" description="Cytochrome c" evidence="5">
    <location>
        <begin position="36"/>
        <end position="98"/>
    </location>
</feature>
<evidence type="ECO:0000313" key="6">
    <source>
        <dbReference type="EMBL" id="WZN47042.1"/>
    </source>
</evidence>
<proteinExistence type="predicted"/>
<dbReference type="Gene3D" id="1.10.760.10">
    <property type="entry name" value="Cytochrome c-like domain"/>
    <property type="match status" value="1"/>
</dbReference>
<name>A0ABZ2Z4G2_9BACT</name>
<dbReference type="Proteomes" id="UP001449657">
    <property type="component" value="Chromosome"/>
</dbReference>
<sequence>MKTLIQLSLITVVLWGCAGGLNPSNTAKVDAAFAKYEDSQGKAIFREKCAKCHNYRLPEMKTAEKWPGIIDRMAKKAKLNDDQKSDVLAFVTKHAKAS</sequence>
<gene>
    <name evidence="6" type="ORF">WJU22_02455</name>
</gene>
<evidence type="ECO:0000256" key="1">
    <source>
        <dbReference type="ARBA" id="ARBA00022617"/>
    </source>
</evidence>
<dbReference type="InterPro" id="IPR009056">
    <property type="entry name" value="Cyt_c-like_dom"/>
</dbReference>
<dbReference type="InterPro" id="IPR036909">
    <property type="entry name" value="Cyt_c-like_dom_sf"/>
</dbReference>
<dbReference type="EMBL" id="CP150096">
    <property type="protein sequence ID" value="WZN47042.1"/>
    <property type="molecule type" value="Genomic_DNA"/>
</dbReference>
<reference evidence="6 7" key="1">
    <citation type="submission" date="2024-03" db="EMBL/GenBank/DDBJ databases">
        <title>Chitinophaga caseinilytica sp. nov., a casein hydrolysing bacterium isolated from forest soil.</title>
        <authorList>
            <person name="Lee D.S."/>
            <person name="Han D.M."/>
            <person name="Baek J.H."/>
            <person name="Choi D.G."/>
            <person name="Jeon J.H."/>
            <person name="Jeon C.O."/>
        </authorList>
    </citation>
    <scope>NUCLEOTIDE SEQUENCE [LARGE SCALE GENOMIC DNA]</scope>
    <source>
        <strain evidence="6 7">KACC 19118</strain>
    </source>
</reference>
<keyword evidence="3 4" id="KW-0408">Iron</keyword>
<evidence type="ECO:0000313" key="7">
    <source>
        <dbReference type="Proteomes" id="UP001449657"/>
    </source>
</evidence>
<evidence type="ECO:0000256" key="4">
    <source>
        <dbReference type="PROSITE-ProRule" id="PRU00433"/>
    </source>
</evidence>
<keyword evidence="1 4" id="KW-0349">Heme</keyword>
<evidence type="ECO:0000259" key="5">
    <source>
        <dbReference type="PROSITE" id="PS51007"/>
    </source>
</evidence>
<accession>A0ABZ2Z4G2</accession>
<evidence type="ECO:0000256" key="3">
    <source>
        <dbReference type="ARBA" id="ARBA00023004"/>
    </source>
</evidence>
<dbReference type="PROSITE" id="PS51007">
    <property type="entry name" value="CYTC"/>
    <property type="match status" value="1"/>
</dbReference>
<dbReference type="RefSeq" id="WP_341841705.1">
    <property type="nucleotide sequence ID" value="NZ_CP149792.1"/>
</dbReference>